<dbReference type="OrthoDB" id="1186368at2"/>
<protein>
    <recommendedName>
        <fullName evidence="3">Leucine-rich repeat domain-containing protein</fullName>
    </recommendedName>
</protein>
<comment type="caution">
    <text evidence="1">The sequence shown here is derived from an EMBL/GenBank/DDBJ whole genome shotgun (WGS) entry which is preliminary data.</text>
</comment>
<dbReference type="Proteomes" id="UP000275719">
    <property type="component" value="Unassembled WGS sequence"/>
</dbReference>
<dbReference type="SUPFAM" id="SSF52058">
    <property type="entry name" value="L domain-like"/>
    <property type="match status" value="1"/>
</dbReference>
<gene>
    <name evidence="1" type="ORF">EG240_10745</name>
</gene>
<dbReference type="AlphaFoldDB" id="A0A3P3W7B7"/>
<evidence type="ECO:0000313" key="1">
    <source>
        <dbReference type="EMBL" id="RRJ89866.1"/>
    </source>
</evidence>
<dbReference type="RefSeq" id="WP_125019400.1">
    <property type="nucleotide sequence ID" value="NZ_RQVQ01000022.1"/>
</dbReference>
<evidence type="ECO:0008006" key="3">
    <source>
        <dbReference type="Google" id="ProtNLM"/>
    </source>
</evidence>
<keyword evidence="2" id="KW-1185">Reference proteome</keyword>
<dbReference type="EMBL" id="RQVQ01000022">
    <property type="protein sequence ID" value="RRJ89866.1"/>
    <property type="molecule type" value="Genomic_DNA"/>
</dbReference>
<dbReference type="InterPro" id="IPR032675">
    <property type="entry name" value="LRR_dom_sf"/>
</dbReference>
<dbReference type="Gene3D" id="3.80.10.10">
    <property type="entry name" value="Ribonuclease Inhibitor"/>
    <property type="match status" value="2"/>
</dbReference>
<name>A0A3P3W7B7_9FLAO</name>
<organism evidence="1 2">
    <name type="scientific">Paenimyroides tangerinum</name>
    <dbReference type="NCBI Taxonomy" id="2488728"/>
    <lineage>
        <taxon>Bacteria</taxon>
        <taxon>Pseudomonadati</taxon>
        <taxon>Bacteroidota</taxon>
        <taxon>Flavobacteriia</taxon>
        <taxon>Flavobacteriales</taxon>
        <taxon>Flavobacteriaceae</taxon>
        <taxon>Paenimyroides</taxon>
    </lineage>
</organism>
<reference evidence="1 2" key="1">
    <citation type="submission" date="2018-11" db="EMBL/GenBank/DDBJ databases">
        <title>Flavobacterium sp. nov., YIM 102701-2 draft genome.</title>
        <authorList>
            <person name="Li G."/>
            <person name="Jiang Y."/>
        </authorList>
    </citation>
    <scope>NUCLEOTIDE SEQUENCE [LARGE SCALE GENOMIC DNA]</scope>
    <source>
        <strain evidence="1 2">YIM 102701-2</strain>
    </source>
</reference>
<proteinExistence type="predicted"/>
<evidence type="ECO:0000313" key="2">
    <source>
        <dbReference type="Proteomes" id="UP000275719"/>
    </source>
</evidence>
<sequence length="374" mass="42548">MKHKLFILISFIFLSGMAFGQPGYIRQSVNLDRLLENDASLNRQYPSTYLLSIIIDETTTDFSKLALLRNHKELSFKIHTKTFPKEFNTIVFDSINKVYFSCNDITTDLSNIKGFKNAKEISIHNFAGTKIPKSFRDFNGLETLHIEYSKNINNIDALKNIESLRFVTIDCSSLKAFPTFNPKVQISHIKLNGVHNNLDFTNLNTLKKLGGVEITIPDELKEFPDYLSKDLKQILISGNILSVSNLTIYQNLEYIRIATTNLERLDVDFKGNTSIKNIGIFDNPKLKNIDAVYSCKGLEYLSLTALPALEEFDLKNLNLKQGLSISSTGIKTIKPIEKLEKLPKLYIKYNDYLKIDLESKGSKRDISNNGKLVK</sequence>
<accession>A0A3P3W7B7</accession>